<dbReference type="AlphaFoldDB" id="A0AAD8EBN1"/>
<accession>A0AAD8EBN1</accession>
<feature type="non-terminal residue" evidence="3">
    <location>
        <position position="268"/>
    </location>
</feature>
<protein>
    <submittedName>
        <fullName evidence="3">Uncharacterized protein</fullName>
    </submittedName>
</protein>
<name>A0AAD8EBN1_DIPPU</name>
<dbReference type="Proteomes" id="UP001233999">
    <property type="component" value="Unassembled WGS sequence"/>
</dbReference>
<feature type="region of interest" description="Disordered" evidence="1">
    <location>
        <begin position="213"/>
        <end position="235"/>
    </location>
</feature>
<dbReference type="EMBL" id="JASPKZ010007522">
    <property type="protein sequence ID" value="KAJ9583842.1"/>
    <property type="molecule type" value="Genomic_DNA"/>
</dbReference>
<feature type="chain" id="PRO_5042288439" evidence="2">
    <location>
        <begin position="21"/>
        <end position="268"/>
    </location>
</feature>
<sequence length="268" mass="30815">GRIFLNIRSLLMTVMFVIHRQQPYTQEQLFAELRSVVLQSVPLLHTALPLPPQAFKGRIGERRTSQDSTSSKDHLAKHSPQISINQIIKQPSTSLEKNLQNMPSRKLTSYDVMNISSTQEQVTVTPSKQYIKQMKCNLEEMKERIRKTSITTENNLQMFSTLLEVLYSVFANPFCFSVIQSALNMPDNTCSFQLPFQINRPMAGPVLQKQITSKSKSKKKQEEEQTIEQQGPHIQPLRAAVDGNFFNKLFQHELEARKKKTKNKKKPK</sequence>
<feature type="signal peptide" evidence="2">
    <location>
        <begin position="1"/>
        <end position="20"/>
    </location>
</feature>
<organism evidence="3 4">
    <name type="scientific">Diploptera punctata</name>
    <name type="common">Pacific beetle cockroach</name>
    <dbReference type="NCBI Taxonomy" id="6984"/>
    <lineage>
        <taxon>Eukaryota</taxon>
        <taxon>Metazoa</taxon>
        <taxon>Ecdysozoa</taxon>
        <taxon>Arthropoda</taxon>
        <taxon>Hexapoda</taxon>
        <taxon>Insecta</taxon>
        <taxon>Pterygota</taxon>
        <taxon>Neoptera</taxon>
        <taxon>Polyneoptera</taxon>
        <taxon>Dictyoptera</taxon>
        <taxon>Blattodea</taxon>
        <taxon>Blaberoidea</taxon>
        <taxon>Blaberidae</taxon>
        <taxon>Diplopterinae</taxon>
        <taxon>Diploptera</taxon>
    </lineage>
</organism>
<evidence type="ECO:0000313" key="4">
    <source>
        <dbReference type="Proteomes" id="UP001233999"/>
    </source>
</evidence>
<comment type="caution">
    <text evidence="3">The sequence shown here is derived from an EMBL/GenBank/DDBJ whole genome shotgun (WGS) entry which is preliminary data.</text>
</comment>
<evidence type="ECO:0000256" key="1">
    <source>
        <dbReference type="SAM" id="MobiDB-lite"/>
    </source>
</evidence>
<evidence type="ECO:0000313" key="3">
    <source>
        <dbReference type="EMBL" id="KAJ9583842.1"/>
    </source>
</evidence>
<evidence type="ECO:0000256" key="2">
    <source>
        <dbReference type="SAM" id="SignalP"/>
    </source>
</evidence>
<proteinExistence type="predicted"/>
<keyword evidence="2" id="KW-0732">Signal</keyword>
<gene>
    <name evidence="3" type="ORF">L9F63_021818</name>
</gene>
<keyword evidence="4" id="KW-1185">Reference proteome</keyword>
<reference evidence="3" key="2">
    <citation type="submission" date="2023-05" db="EMBL/GenBank/DDBJ databases">
        <authorList>
            <person name="Fouks B."/>
        </authorList>
    </citation>
    <scope>NUCLEOTIDE SEQUENCE</scope>
    <source>
        <strain evidence="3">Stay&amp;Tobe</strain>
        <tissue evidence="3">Testes</tissue>
    </source>
</reference>
<feature type="compositionally biased region" description="Basic and acidic residues" evidence="1">
    <location>
        <begin position="58"/>
        <end position="76"/>
    </location>
</feature>
<reference evidence="3" key="1">
    <citation type="journal article" date="2023" name="IScience">
        <title>Live-bearing cockroach genome reveals convergent evolutionary mechanisms linked to viviparity in insects and beyond.</title>
        <authorList>
            <person name="Fouks B."/>
            <person name="Harrison M.C."/>
            <person name="Mikhailova A.A."/>
            <person name="Marchal E."/>
            <person name="English S."/>
            <person name="Carruthers M."/>
            <person name="Jennings E.C."/>
            <person name="Chiamaka E.L."/>
            <person name="Frigard R.A."/>
            <person name="Pippel M."/>
            <person name="Attardo G.M."/>
            <person name="Benoit J.B."/>
            <person name="Bornberg-Bauer E."/>
            <person name="Tobe S.S."/>
        </authorList>
    </citation>
    <scope>NUCLEOTIDE SEQUENCE</scope>
    <source>
        <strain evidence="3">Stay&amp;Tobe</strain>
    </source>
</reference>
<feature type="region of interest" description="Disordered" evidence="1">
    <location>
        <begin position="54"/>
        <end position="77"/>
    </location>
</feature>